<gene>
    <name evidence="1" type="ORF">AADV58_10160</name>
</gene>
<accession>A0ABZ2XEC3</accession>
<sequence>MQNHFLKAETAEALRAALIAAGVLVASDAGDLLAEGCALDVIGTIHKPTGETVEVDGVEVPEMATVPGWHANLLADLSEEQGAALADVLLLVPPEQPYRVWA</sequence>
<dbReference type="EMBL" id="CP151406">
    <property type="protein sequence ID" value="WZJ20317.1"/>
    <property type="molecule type" value="Genomic_DNA"/>
</dbReference>
<keyword evidence="2" id="KW-1185">Reference proteome</keyword>
<dbReference type="RefSeq" id="WP_341743088.1">
    <property type="nucleotide sequence ID" value="NZ_CP151406.1"/>
</dbReference>
<evidence type="ECO:0000313" key="1">
    <source>
        <dbReference type="EMBL" id="WZJ20317.1"/>
    </source>
</evidence>
<reference evidence="1 2" key="1">
    <citation type="submission" date="2024-04" db="EMBL/GenBank/DDBJ databases">
        <title>Dissimilatory iodate-reducing microorganisms contribute to the enrichment of iodine in groundwater.</title>
        <authorList>
            <person name="Jiang Z."/>
        </authorList>
    </citation>
    <scope>NUCLEOTIDE SEQUENCE [LARGE SCALE GENOMIC DNA]</scope>
    <source>
        <strain evidence="1 2">NCP973</strain>
    </source>
</reference>
<evidence type="ECO:0000313" key="2">
    <source>
        <dbReference type="Proteomes" id="UP001479520"/>
    </source>
</evidence>
<protein>
    <submittedName>
        <fullName evidence="1">Uncharacterized protein</fullName>
    </submittedName>
</protein>
<organism evidence="1 2">
    <name type="scientific">Azonexus hydrophilus</name>
    <dbReference type="NCBI Taxonomy" id="418702"/>
    <lineage>
        <taxon>Bacteria</taxon>
        <taxon>Pseudomonadati</taxon>
        <taxon>Pseudomonadota</taxon>
        <taxon>Betaproteobacteria</taxon>
        <taxon>Rhodocyclales</taxon>
        <taxon>Azonexaceae</taxon>
        <taxon>Azonexus</taxon>
    </lineage>
</organism>
<name>A0ABZ2XEC3_9RHOO</name>
<proteinExistence type="predicted"/>
<dbReference type="Proteomes" id="UP001479520">
    <property type="component" value="Chromosome"/>
</dbReference>